<reference evidence="4 5" key="1">
    <citation type="submission" date="2020-05" db="EMBL/GenBank/DDBJ databases">
        <title>Ceratocystis lukuohia genome.</title>
        <authorList>
            <person name="Harrington T.C."/>
            <person name="Kim K."/>
            <person name="Mayers C.G."/>
        </authorList>
    </citation>
    <scope>NUCLEOTIDE SEQUENCE [LARGE SCALE GENOMIC DNA]</scope>
    <source>
        <strain evidence="4 5">C4212</strain>
    </source>
</reference>
<dbReference type="Proteomes" id="UP001610728">
    <property type="component" value="Unassembled WGS sequence"/>
</dbReference>
<feature type="compositionally biased region" description="Pro residues" evidence="1">
    <location>
        <begin position="385"/>
        <end position="394"/>
    </location>
</feature>
<name>A0ABR4MS60_9PEZI</name>
<dbReference type="InterPro" id="IPR018535">
    <property type="entry name" value="DUF1996"/>
</dbReference>
<gene>
    <name evidence="4" type="ORF">HOO65_010448</name>
</gene>
<proteinExistence type="predicted"/>
<dbReference type="GeneID" id="98114694"/>
<feature type="domain" description="DUF1996" evidence="3">
    <location>
        <begin position="33"/>
        <end position="283"/>
    </location>
</feature>
<dbReference type="Pfam" id="PF09362">
    <property type="entry name" value="DUF1996"/>
    <property type="match status" value="1"/>
</dbReference>
<feature type="compositionally biased region" description="Low complexity" evidence="1">
    <location>
        <begin position="395"/>
        <end position="413"/>
    </location>
</feature>
<dbReference type="EMBL" id="JABSNW010000001">
    <property type="protein sequence ID" value="KAL2891090.1"/>
    <property type="molecule type" value="Genomic_DNA"/>
</dbReference>
<evidence type="ECO:0000259" key="3">
    <source>
        <dbReference type="Pfam" id="PF09362"/>
    </source>
</evidence>
<feature type="signal peptide" evidence="2">
    <location>
        <begin position="1"/>
        <end position="17"/>
    </location>
</feature>
<sequence length="499" mass="52768">MKPSLLALASSLGLASAFWRMECPSRVGNARLDPIVNPGGISAHMHSIYGSSGFSKTSDFGELHGAECTSCRVTQDKSAYWTPSLYFQDTATGEFTEVDEQGGLLAYYFLNHDKMTAFPEGFRMLAGTNSRRSFTTGNPMEGDPPKSSWAAEGITSQKALAERAIGFNCLNYAKQGEATLSRHYLPEKSWLDANCPDGIRIELMFPSCWNGKDLDSADHQSHVAYPDLVMTGECPDTHPVGLAGIMFETFFRTQEFAGKAGRFVVANGDPTGFGFHGDFITGWTPSVLQQAIDTCTSGSGLIDDCPVFNVVSKSESSKCKLDRIETAAISSPGPLQALPGNVAVVDANGFSGSSGGGSGTQPSSSLPLAAPPPAAHPPSSSSSSSPPPPPPLPVTPTSTSKSTPRPAPSSSSSRYGSAGMSIAAVPNHTTAPPSTTTISTSSVDPDAGKFYSTQWSTDSRGTVYKILWLVVYVTEIKWVDAMPTATFTSVTTSKPAQYT</sequence>
<organism evidence="4 5">
    <name type="scientific">Ceratocystis lukuohia</name>
    <dbReference type="NCBI Taxonomy" id="2019550"/>
    <lineage>
        <taxon>Eukaryota</taxon>
        <taxon>Fungi</taxon>
        <taxon>Dikarya</taxon>
        <taxon>Ascomycota</taxon>
        <taxon>Pezizomycotina</taxon>
        <taxon>Sordariomycetes</taxon>
        <taxon>Hypocreomycetidae</taxon>
        <taxon>Microascales</taxon>
        <taxon>Ceratocystidaceae</taxon>
        <taxon>Ceratocystis</taxon>
    </lineage>
</organism>
<keyword evidence="5" id="KW-1185">Reference proteome</keyword>
<feature type="compositionally biased region" description="Low complexity" evidence="1">
    <location>
        <begin position="429"/>
        <end position="442"/>
    </location>
</feature>
<evidence type="ECO:0000256" key="1">
    <source>
        <dbReference type="SAM" id="MobiDB-lite"/>
    </source>
</evidence>
<feature type="chain" id="PRO_5046735206" description="DUF1996 domain-containing protein" evidence="2">
    <location>
        <begin position="18"/>
        <end position="499"/>
    </location>
</feature>
<dbReference type="PANTHER" id="PTHR43662:SF7">
    <property type="entry name" value="DUF1996 DOMAIN-CONTAINING PROTEIN"/>
    <property type="match status" value="1"/>
</dbReference>
<evidence type="ECO:0000313" key="5">
    <source>
        <dbReference type="Proteomes" id="UP001610728"/>
    </source>
</evidence>
<protein>
    <recommendedName>
        <fullName evidence="3">DUF1996 domain-containing protein</fullName>
    </recommendedName>
</protein>
<feature type="region of interest" description="Disordered" evidence="1">
    <location>
        <begin position="352"/>
        <end position="446"/>
    </location>
</feature>
<keyword evidence="2" id="KW-0732">Signal</keyword>
<comment type="caution">
    <text evidence="4">The sequence shown here is derived from an EMBL/GenBank/DDBJ whole genome shotgun (WGS) entry which is preliminary data.</text>
</comment>
<dbReference type="RefSeq" id="XP_070862270.1">
    <property type="nucleotide sequence ID" value="XM_070999718.1"/>
</dbReference>
<evidence type="ECO:0000256" key="2">
    <source>
        <dbReference type="SAM" id="SignalP"/>
    </source>
</evidence>
<dbReference type="PANTHER" id="PTHR43662">
    <property type="match status" value="1"/>
</dbReference>
<accession>A0ABR4MS60</accession>
<evidence type="ECO:0000313" key="4">
    <source>
        <dbReference type="EMBL" id="KAL2891090.1"/>
    </source>
</evidence>